<proteinExistence type="predicted"/>
<evidence type="ECO:0000313" key="1">
    <source>
        <dbReference type="EMBL" id="MCI33118.1"/>
    </source>
</evidence>
<dbReference type="EMBL" id="LXQA010201653">
    <property type="protein sequence ID" value="MCI33118.1"/>
    <property type="molecule type" value="Genomic_DNA"/>
</dbReference>
<dbReference type="Proteomes" id="UP000265520">
    <property type="component" value="Unassembled WGS sequence"/>
</dbReference>
<sequence length="49" mass="6106">MKCHGLQIWPISKSEEYTWKQKKKFFNDAKYYVWDDPYMFKEGRDGLLR</sequence>
<feature type="non-terminal residue" evidence="1">
    <location>
        <position position="49"/>
    </location>
</feature>
<comment type="caution">
    <text evidence="1">The sequence shown here is derived from an EMBL/GenBank/DDBJ whole genome shotgun (WGS) entry which is preliminary data.</text>
</comment>
<evidence type="ECO:0000313" key="2">
    <source>
        <dbReference type="Proteomes" id="UP000265520"/>
    </source>
</evidence>
<name>A0A392R911_9FABA</name>
<accession>A0A392R911</accession>
<dbReference type="AlphaFoldDB" id="A0A392R911"/>
<keyword evidence="2" id="KW-1185">Reference proteome</keyword>
<protein>
    <submittedName>
        <fullName evidence="1">Uncharacterized protein</fullName>
    </submittedName>
</protein>
<organism evidence="1 2">
    <name type="scientific">Trifolium medium</name>
    <dbReference type="NCBI Taxonomy" id="97028"/>
    <lineage>
        <taxon>Eukaryota</taxon>
        <taxon>Viridiplantae</taxon>
        <taxon>Streptophyta</taxon>
        <taxon>Embryophyta</taxon>
        <taxon>Tracheophyta</taxon>
        <taxon>Spermatophyta</taxon>
        <taxon>Magnoliopsida</taxon>
        <taxon>eudicotyledons</taxon>
        <taxon>Gunneridae</taxon>
        <taxon>Pentapetalae</taxon>
        <taxon>rosids</taxon>
        <taxon>fabids</taxon>
        <taxon>Fabales</taxon>
        <taxon>Fabaceae</taxon>
        <taxon>Papilionoideae</taxon>
        <taxon>50 kb inversion clade</taxon>
        <taxon>NPAAA clade</taxon>
        <taxon>Hologalegina</taxon>
        <taxon>IRL clade</taxon>
        <taxon>Trifolieae</taxon>
        <taxon>Trifolium</taxon>
    </lineage>
</organism>
<reference evidence="1 2" key="1">
    <citation type="journal article" date="2018" name="Front. Plant Sci.">
        <title>Red Clover (Trifolium pratense) and Zigzag Clover (T. medium) - A Picture of Genomic Similarities and Differences.</title>
        <authorList>
            <person name="Dluhosova J."/>
            <person name="Istvanek J."/>
            <person name="Nedelnik J."/>
            <person name="Repkova J."/>
        </authorList>
    </citation>
    <scope>NUCLEOTIDE SEQUENCE [LARGE SCALE GENOMIC DNA]</scope>
    <source>
        <strain evidence="2">cv. 10/8</strain>
        <tissue evidence="1">Leaf</tissue>
    </source>
</reference>